<sequence>MKNDMLDKIGIREDIINFINIIKNFDNQYNNIKHEEVDYMEYEAIDYEGGFLENIDLKEEYEISELNGNNYTKEIPDTWLEEIEFFSEKLNIISTENLILISKIINLGKDLMKNEDEDDKVIFIKNKYLTRSLIEMQGFYEDRDEIIEDLFSKKGEKLIKWVELGVKKLEF</sequence>
<keyword evidence="2" id="KW-1185">Reference proteome</keyword>
<gene>
    <name evidence="1" type="ORF">H8923_01480</name>
</gene>
<dbReference type="EMBL" id="JACRWE010000001">
    <property type="protein sequence ID" value="MBC5995418.1"/>
    <property type="molecule type" value="Genomic_DNA"/>
</dbReference>
<evidence type="ECO:0000313" key="2">
    <source>
        <dbReference type="Proteomes" id="UP000609849"/>
    </source>
</evidence>
<organism evidence="1 2">
    <name type="scientific">Romboutsia faecis</name>
    <dbReference type="NCBI Taxonomy" id="2764597"/>
    <lineage>
        <taxon>Bacteria</taxon>
        <taxon>Bacillati</taxon>
        <taxon>Bacillota</taxon>
        <taxon>Clostridia</taxon>
        <taxon>Peptostreptococcales</taxon>
        <taxon>Peptostreptococcaceae</taxon>
        <taxon>Romboutsia</taxon>
    </lineage>
</organism>
<accession>A0ABR7JKG4</accession>
<protein>
    <submittedName>
        <fullName evidence="1">Uncharacterized protein</fullName>
    </submittedName>
</protein>
<comment type="caution">
    <text evidence="1">The sequence shown here is derived from an EMBL/GenBank/DDBJ whole genome shotgun (WGS) entry which is preliminary data.</text>
</comment>
<dbReference type="Proteomes" id="UP000609849">
    <property type="component" value="Unassembled WGS sequence"/>
</dbReference>
<dbReference type="RefSeq" id="WP_153971377.1">
    <property type="nucleotide sequence ID" value="NZ_JACRWE010000001.1"/>
</dbReference>
<proteinExistence type="predicted"/>
<evidence type="ECO:0000313" key="1">
    <source>
        <dbReference type="EMBL" id="MBC5995418.1"/>
    </source>
</evidence>
<name>A0ABR7JKG4_9FIRM</name>
<reference evidence="1 2" key="1">
    <citation type="submission" date="2020-08" db="EMBL/GenBank/DDBJ databases">
        <authorList>
            <person name="Liu C."/>
            <person name="Sun Q."/>
        </authorList>
    </citation>
    <scope>NUCLEOTIDE SEQUENCE [LARGE SCALE GENOMIC DNA]</scope>
    <source>
        <strain evidence="1 2">NSJ-18</strain>
    </source>
</reference>